<gene>
    <name evidence="1" type="ORF">ENF30_00575</name>
</gene>
<protein>
    <submittedName>
        <fullName evidence="1">Uncharacterized protein</fullName>
    </submittedName>
</protein>
<name>A0A7V0NEJ2_DESA2</name>
<comment type="caution">
    <text evidence="1">The sequence shown here is derived from an EMBL/GenBank/DDBJ whole genome shotgun (WGS) entry which is preliminary data.</text>
</comment>
<sequence length="141" mass="16587">MAKFYEILLIGIPLEIIQSACEQLNWKFKLVLPQDEKGVVQELLGGEYNLVFINSDYLKTHPHIEHIIIQFPQEKRRRTIFILIDAELETLNPFSAFYKSVNAIVNPRDLPNLAEFLPHIIRAYEKLYRGFQKAQEELEIF</sequence>
<organism evidence="1">
    <name type="scientific">Desulfofervidus auxilii</name>
    <dbReference type="NCBI Taxonomy" id="1621989"/>
    <lineage>
        <taxon>Bacteria</taxon>
        <taxon>Pseudomonadati</taxon>
        <taxon>Thermodesulfobacteriota</taxon>
        <taxon>Candidatus Desulfofervidia</taxon>
        <taxon>Candidatus Desulfofervidales</taxon>
        <taxon>Candidatus Desulfofervidaceae</taxon>
        <taxon>Candidatus Desulfofervidus</taxon>
    </lineage>
</organism>
<reference evidence="1" key="1">
    <citation type="journal article" date="2020" name="mSystems">
        <title>Genome- and Community-Level Interaction Insights into Carbon Utilization and Element Cycling Functions of Hydrothermarchaeota in Hydrothermal Sediment.</title>
        <authorList>
            <person name="Zhou Z."/>
            <person name="Liu Y."/>
            <person name="Xu W."/>
            <person name="Pan J."/>
            <person name="Luo Z.H."/>
            <person name="Li M."/>
        </authorList>
    </citation>
    <scope>NUCLEOTIDE SEQUENCE [LARGE SCALE GENOMIC DNA]</scope>
    <source>
        <strain evidence="1">HyVt-113</strain>
    </source>
</reference>
<dbReference type="EMBL" id="DQWQ01000028">
    <property type="protein sequence ID" value="HDD35273.1"/>
    <property type="molecule type" value="Genomic_DNA"/>
</dbReference>
<dbReference type="Proteomes" id="UP000885706">
    <property type="component" value="Unassembled WGS sequence"/>
</dbReference>
<proteinExistence type="predicted"/>
<evidence type="ECO:0000313" key="1">
    <source>
        <dbReference type="EMBL" id="HDD35273.1"/>
    </source>
</evidence>
<dbReference type="AlphaFoldDB" id="A0A7V0NEJ2"/>
<accession>A0A7V0NEJ2</accession>